<dbReference type="Pfam" id="PF14238">
    <property type="entry name" value="DUF4340"/>
    <property type="match status" value="1"/>
</dbReference>
<protein>
    <submittedName>
        <fullName evidence="3">DUF4340 domain-containing protein</fullName>
    </submittedName>
</protein>
<sequence length="468" mass="52667">MVKEEASMKLYRNIIILVVAFLVLIGAYFVVKPMLSVEEEEYKSIEVYKLDKDQAVELTVKNNEDIFAFKKNDTEWELVSGGDFDINQVQIDSIVSNMCDLYAYKLVEEKPKSLEKYGLENPVVVTVKFSDGSTAEIEVGNETPTRTGYYIREKSKDAVYTIALYAGNILKANENSIRNRFILDVTTQEVTEFAVTREGKQSFKALKSNDKGWQLVEPIEAGINMVRLNTALDALVRAEVVDYIEKDVKDLAKYGLDNPSYVVEAATESQRVTLLIGDVKENHSESYGMFKGSNEVFTLNPGSLGFLDTPALEMTDGIIYAPYIYTVNDAEINIDGKTIKLKIEEVKAETETEVDKEYKFYVDGIDVEAKKGEEAVAKFRNYYASLIGVMASAIEPEAEPAGDAEISIIYNLNTEPGKVTVEFIPRDEKTYYAMRNGQYTGIVVRKDAFDAEDGPRKVYENLMTMLQN</sequence>
<comment type="caution">
    <text evidence="3">The sequence shown here is derived from an EMBL/GenBank/DDBJ whole genome shotgun (WGS) entry which is preliminary data.</text>
</comment>
<feature type="transmembrane region" description="Helical" evidence="1">
    <location>
        <begin position="12"/>
        <end position="31"/>
    </location>
</feature>
<evidence type="ECO:0000313" key="4">
    <source>
        <dbReference type="Proteomes" id="UP000289166"/>
    </source>
</evidence>
<evidence type="ECO:0000313" key="3">
    <source>
        <dbReference type="EMBL" id="RXE59464.1"/>
    </source>
</evidence>
<dbReference type="AlphaFoldDB" id="A0A4Q0I559"/>
<evidence type="ECO:0000256" key="1">
    <source>
        <dbReference type="SAM" id="Phobius"/>
    </source>
</evidence>
<keyword evidence="1" id="KW-1133">Transmembrane helix</keyword>
<reference evidence="4" key="1">
    <citation type="submission" date="2018-11" db="EMBL/GenBank/DDBJ databases">
        <title>Genome sequencing of a novel mesophilic and cellulolytic organism within the genus Hungateiclostridium.</title>
        <authorList>
            <person name="Rettenmaier R."/>
            <person name="Liebl W."/>
            <person name="Zverlov V."/>
        </authorList>
    </citation>
    <scope>NUCLEOTIDE SEQUENCE [LARGE SCALE GENOMIC DNA]</scope>
    <source>
        <strain evidence="4">N2K1</strain>
    </source>
</reference>
<organism evidence="3 4">
    <name type="scientific">Acetivibrio mesophilus</name>
    <dbReference type="NCBI Taxonomy" id="2487273"/>
    <lineage>
        <taxon>Bacteria</taxon>
        <taxon>Bacillati</taxon>
        <taxon>Bacillota</taxon>
        <taxon>Clostridia</taxon>
        <taxon>Eubacteriales</taxon>
        <taxon>Oscillospiraceae</taxon>
        <taxon>Acetivibrio</taxon>
    </lineage>
</organism>
<gene>
    <name evidence="3" type="ORF">EFD62_07380</name>
</gene>
<dbReference type="OrthoDB" id="9768524at2"/>
<dbReference type="InterPro" id="IPR025641">
    <property type="entry name" value="DUF4340"/>
</dbReference>
<evidence type="ECO:0000259" key="2">
    <source>
        <dbReference type="Pfam" id="PF14238"/>
    </source>
</evidence>
<feature type="domain" description="DUF4340" evidence="2">
    <location>
        <begin position="76"/>
        <end position="259"/>
    </location>
</feature>
<accession>A0A4Q0I559</accession>
<keyword evidence="4" id="KW-1185">Reference proteome</keyword>
<name>A0A4Q0I559_9FIRM</name>
<dbReference type="Proteomes" id="UP000289166">
    <property type="component" value="Unassembled WGS sequence"/>
</dbReference>
<keyword evidence="1" id="KW-0472">Membrane</keyword>
<proteinExistence type="predicted"/>
<dbReference type="EMBL" id="RLII01000006">
    <property type="protein sequence ID" value="RXE59464.1"/>
    <property type="molecule type" value="Genomic_DNA"/>
</dbReference>
<keyword evidence="1" id="KW-0812">Transmembrane</keyword>